<feature type="domain" description="PRD" evidence="2">
    <location>
        <begin position="170"/>
        <end position="279"/>
    </location>
</feature>
<evidence type="ECO:0000313" key="4">
    <source>
        <dbReference type="Proteomes" id="UP000641206"/>
    </source>
</evidence>
<dbReference type="RefSeq" id="WP_188733834.1">
    <property type="nucleotide sequence ID" value="NZ_BMLW01000004.1"/>
</dbReference>
<organism evidence="3 4">
    <name type="scientific">Oceanobacillus neutriphilus</name>
    <dbReference type="NCBI Taxonomy" id="531815"/>
    <lineage>
        <taxon>Bacteria</taxon>
        <taxon>Bacillati</taxon>
        <taxon>Bacillota</taxon>
        <taxon>Bacilli</taxon>
        <taxon>Bacillales</taxon>
        <taxon>Bacillaceae</taxon>
        <taxon>Oceanobacillus</taxon>
    </lineage>
</organism>
<accession>A0ABQ2NRW9</accession>
<dbReference type="PANTHER" id="PTHR30185">
    <property type="entry name" value="CRYPTIC BETA-GLUCOSIDE BGL OPERON ANTITERMINATOR"/>
    <property type="match status" value="1"/>
</dbReference>
<name>A0ABQ2NRW9_9BACI</name>
<protein>
    <submittedName>
        <fullName evidence="3">Transcription antitermination protein BlgG</fullName>
    </submittedName>
</protein>
<dbReference type="InterPro" id="IPR036650">
    <property type="entry name" value="CAT_RNA-bd_dom_sf"/>
</dbReference>
<dbReference type="SUPFAM" id="SSF50151">
    <property type="entry name" value="SacY-like RNA-binding domain"/>
    <property type="match status" value="1"/>
</dbReference>
<dbReference type="Gene3D" id="2.30.24.10">
    <property type="entry name" value="CAT RNA-binding domain"/>
    <property type="match status" value="1"/>
</dbReference>
<sequence length="279" mass="33369">MKFLKAFNNNVVLVKDSSQIEWIVIGNGIGFQKHYGDIVKEDHIRKKFVSTEIDNQISLEEILHSITFEEHQMTMDIAQLAKKELDINFSSINYLTLADHLHHAMLRAKEENTLSTDQWEVSKLFPKEYLFSKKVIEFLKCNYDFHLPDSETSFLTFHFITVRNNWEVVSQTMEMTKLMSRIVEIIQYDFHEKMDNTSSTYSRFITHLRYFFLRYSTEERTEYPLNKDIIKLVSEKYPRAFNTCKKIANYLYEEMEWTLTDDELVYLTFHIIRLMDKGD</sequence>
<evidence type="ECO:0000313" key="3">
    <source>
        <dbReference type="EMBL" id="GGP09719.1"/>
    </source>
</evidence>
<keyword evidence="1" id="KW-0677">Repeat</keyword>
<dbReference type="InterPro" id="IPR004341">
    <property type="entry name" value="CAT_RNA-bd_dom"/>
</dbReference>
<dbReference type="InterPro" id="IPR036634">
    <property type="entry name" value="PRD_sf"/>
</dbReference>
<dbReference type="PROSITE" id="PS51372">
    <property type="entry name" value="PRD_2"/>
    <property type="match status" value="2"/>
</dbReference>
<dbReference type="PANTHER" id="PTHR30185:SF15">
    <property type="entry name" value="CRYPTIC BETA-GLUCOSIDE BGL OPERON ANTITERMINATOR"/>
    <property type="match status" value="1"/>
</dbReference>
<proteinExistence type="predicted"/>
<keyword evidence="4" id="KW-1185">Reference proteome</keyword>
<dbReference type="Proteomes" id="UP000641206">
    <property type="component" value="Unassembled WGS sequence"/>
</dbReference>
<dbReference type="Pfam" id="PF03123">
    <property type="entry name" value="CAT_RBD"/>
    <property type="match status" value="1"/>
</dbReference>
<dbReference type="EMBL" id="BMLW01000004">
    <property type="protein sequence ID" value="GGP09719.1"/>
    <property type="molecule type" value="Genomic_DNA"/>
</dbReference>
<evidence type="ECO:0000256" key="1">
    <source>
        <dbReference type="ARBA" id="ARBA00022737"/>
    </source>
</evidence>
<dbReference type="Pfam" id="PF00874">
    <property type="entry name" value="PRD"/>
    <property type="match status" value="2"/>
</dbReference>
<dbReference type="InterPro" id="IPR050661">
    <property type="entry name" value="BglG_antiterminators"/>
</dbReference>
<comment type="caution">
    <text evidence="3">The sequence shown here is derived from an EMBL/GenBank/DDBJ whole genome shotgun (WGS) entry which is preliminary data.</text>
</comment>
<dbReference type="Gene3D" id="1.10.1790.10">
    <property type="entry name" value="PRD domain"/>
    <property type="match status" value="2"/>
</dbReference>
<feature type="domain" description="PRD" evidence="2">
    <location>
        <begin position="65"/>
        <end position="169"/>
    </location>
</feature>
<evidence type="ECO:0000259" key="2">
    <source>
        <dbReference type="PROSITE" id="PS51372"/>
    </source>
</evidence>
<gene>
    <name evidence="3" type="primary">bglG5</name>
    <name evidence="3" type="ORF">GCM10011346_14950</name>
</gene>
<dbReference type="SUPFAM" id="SSF63520">
    <property type="entry name" value="PTS-regulatory domain, PRD"/>
    <property type="match status" value="2"/>
</dbReference>
<dbReference type="InterPro" id="IPR011608">
    <property type="entry name" value="PRD"/>
</dbReference>
<reference evidence="4" key="1">
    <citation type="journal article" date="2019" name="Int. J. Syst. Evol. Microbiol.">
        <title>The Global Catalogue of Microorganisms (GCM) 10K type strain sequencing project: providing services to taxonomists for standard genome sequencing and annotation.</title>
        <authorList>
            <consortium name="The Broad Institute Genomics Platform"/>
            <consortium name="The Broad Institute Genome Sequencing Center for Infectious Disease"/>
            <person name="Wu L."/>
            <person name="Ma J."/>
        </authorList>
    </citation>
    <scope>NUCLEOTIDE SEQUENCE [LARGE SCALE GENOMIC DNA]</scope>
    <source>
        <strain evidence="4">CGMCC 1.7693</strain>
    </source>
</reference>
<dbReference type="SMART" id="SM01061">
    <property type="entry name" value="CAT_RBD"/>
    <property type="match status" value="1"/>
</dbReference>